<feature type="transmembrane region" description="Helical" evidence="2">
    <location>
        <begin position="111"/>
        <end position="136"/>
    </location>
</feature>
<reference evidence="3" key="1">
    <citation type="submission" date="2022-08" db="UniProtKB">
        <authorList>
            <consortium name="EnsemblMetazoa"/>
        </authorList>
    </citation>
    <scope>IDENTIFICATION</scope>
    <source>
        <strain evidence="3">05x7-T-G4-1.051#20</strain>
    </source>
</reference>
<keyword evidence="4" id="KW-1185">Reference proteome</keyword>
<dbReference type="EnsemblMetazoa" id="G13705.5">
    <property type="protein sequence ID" value="G13705.5:cds"/>
    <property type="gene ID" value="G13705"/>
</dbReference>
<evidence type="ECO:0000313" key="3">
    <source>
        <dbReference type="EnsemblMetazoa" id="G13705.1:cds"/>
    </source>
</evidence>
<feature type="compositionally biased region" description="Basic and acidic residues" evidence="1">
    <location>
        <begin position="223"/>
        <end position="242"/>
    </location>
</feature>
<protein>
    <submittedName>
        <fullName evidence="3">Uncharacterized protein</fullName>
    </submittedName>
</protein>
<dbReference type="EnsemblMetazoa" id="G13705.4">
    <property type="protein sequence ID" value="G13705.4:cds"/>
    <property type="gene ID" value="G13705"/>
</dbReference>
<keyword evidence="2" id="KW-0472">Membrane</keyword>
<dbReference type="EnsemblMetazoa" id="G13705.1">
    <property type="protein sequence ID" value="G13705.1:cds"/>
    <property type="gene ID" value="G13705"/>
</dbReference>
<feature type="transmembrane region" description="Helical" evidence="2">
    <location>
        <begin position="82"/>
        <end position="104"/>
    </location>
</feature>
<evidence type="ECO:0000256" key="1">
    <source>
        <dbReference type="SAM" id="MobiDB-lite"/>
    </source>
</evidence>
<dbReference type="AlphaFoldDB" id="A0A8W8IDT6"/>
<accession>A0A8W8IDT6</accession>
<organism evidence="3 4">
    <name type="scientific">Magallana gigas</name>
    <name type="common">Pacific oyster</name>
    <name type="synonym">Crassostrea gigas</name>
    <dbReference type="NCBI Taxonomy" id="29159"/>
    <lineage>
        <taxon>Eukaryota</taxon>
        <taxon>Metazoa</taxon>
        <taxon>Spiralia</taxon>
        <taxon>Lophotrochozoa</taxon>
        <taxon>Mollusca</taxon>
        <taxon>Bivalvia</taxon>
        <taxon>Autobranchia</taxon>
        <taxon>Pteriomorphia</taxon>
        <taxon>Ostreida</taxon>
        <taxon>Ostreoidea</taxon>
        <taxon>Ostreidae</taxon>
        <taxon>Magallana</taxon>
    </lineage>
</organism>
<dbReference type="EnsemblMetazoa" id="G13705.7">
    <property type="protein sequence ID" value="G13705.7:cds"/>
    <property type="gene ID" value="G13705"/>
</dbReference>
<evidence type="ECO:0000313" key="4">
    <source>
        <dbReference type="Proteomes" id="UP000005408"/>
    </source>
</evidence>
<feature type="transmembrane region" description="Helical" evidence="2">
    <location>
        <begin position="12"/>
        <end position="31"/>
    </location>
</feature>
<dbReference type="EnsemblMetazoa" id="G13705.6">
    <property type="protein sequence ID" value="G13705.6:cds"/>
    <property type="gene ID" value="G13705"/>
</dbReference>
<keyword evidence="2" id="KW-1133">Transmembrane helix</keyword>
<dbReference type="OMA" id="GYLTNNW"/>
<evidence type="ECO:0000256" key="2">
    <source>
        <dbReference type="SAM" id="Phobius"/>
    </source>
</evidence>
<feature type="region of interest" description="Disordered" evidence="1">
    <location>
        <begin position="192"/>
        <end position="269"/>
    </location>
</feature>
<name>A0A8W8IDT6_MAGGI</name>
<feature type="transmembrane region" description="Helical" evidence="2">
    <location>
        <begin position="142"/>
        <end position="166"/>
    </location>
</feature>
<dbReference type="Proteomes" id="UP000005408">
    <property type="component" value="Unassembled WGS sequence"/>
</dbReference>
<dbReference type="OrthoDB" id="6060405at2759"/>
<sequence>MGGCCGEASGWAKVGFLLLMCATGLQFAGYLTNNWMTYNTVRDTYDLRVGLWWFTNCSGGAACHTENTPSQYESFEVTLVRWFEGAAGGMFFLCLILSGFYVATDRCRTRCVAICLLLMTLLAAGLSIAGIVLWVLQVESPYYPAWSMGLSALASSLVLIAAMTLIPDIKEYDYESKSTVYPDHTGKYTRLEKSESVRNVSGGPGLPRRPSDIMLTTIGDDTSGYKRSRDLGREYGRPKRQESVGSSRDFNPYPYGPPSSKDAFNREQDRFDLEVITPSAPPRYDFMQRKF</sequence>
<proteinExistence type="predicted"/>
<keyword evidence="2" id="KW-0812">Transmembrane</keyword>